<dbReference type="PANTHER" id="PTHR42961:SF2">
    <property type="entry name" value="IRON-SULFUR PROTEIN NUBPL"/>
    <property type="match status" value="1"/>
</dbReference>
<comment type="caution">
    <text evidence="3">The sequence shown here is derived from an EMBL/GenBank/DDBJ whole genome shotgun (WGS) entry which is preliminary data.</text>
</comment>
<proteinExistence type="predicted"/>
<dbReference type="EMBL" id="SMKE01000052">
    <property type="protein sequence ID" value="TDC01421.1"/>
    <property type="molecule type" value="Genomic_DNA"/>
</dbReference>
<dbReference type="PANTHER" id="PTHR42961">
    <property type="entry name" value="IRON-SULFUR PROTEIN NUBPL"/>
    <property type="match status" value="1"/>
</dbReference>
<dbReference type="SUPFAM" id="SSF52540">
    <property type="entry name" value="P-loop containing nucleoside triphosphate hydrolases"/>
    <property type="match status" value="1"/>
</dbReference>
<protein>
    <recommendedName>
        <fullName evidence="5">CobQ/CobB/MinD/ParA nucleotide binding domain-containing protein</fullName>
    </recommendedName>
</protein>
<dbReference type="Gene3D" id="3.40.50.300">
    <property type="entry name" value="P-loop containing nucleotide triphosphate hydrolases"/>
    <property type="match status" value="1"/>
</dbReference>
<evidence type="ECO:0000313" key="4">
    <source>
        <dbReference type="Proteomes" id="UP000295626"/>
    </source>
</evidence>
<dbReference type="InterPro" id="IPR033756">
    <property type="entry name" value="YlxH/NBP35"/>
</dbReference>
<dbReference type="InterPro" id="IPR044304">
    <property type="entry name" value="NUBPL-like"/>
</dbReference>
<dbReference type="Pfam" id="PF10609">
    <property type="entry name" value="ParA"/>
    <property type="match status" value="1"/>
</dbReference>
<name>A0ABY2DLM1_9ACTN</name>
<keyword evidence="1" id="KW-0547">Nucleotide-binding</keyword>
<evidence type="ECO:0000256" key="1">
    <source>
        <dbReference type="ARBA" id="ARBA00022741"/>
    </source>
</evidence>
<dbReference type="Proteomes" id="UP000295626">
    <property type="component" value="Unassembled WGS sequence"/>
</dbReference>
<reference evidence="3 4" key="1">
    <citation type="submission" date="2019-02" db="EMBL/GenBank/DDBJ databases">
        <title>Draft genome sequences of novel Actinobacteria.</title>
        <authorList>
            <person name="Sahin N."/>
            <person name="Ay H."/>
            <person name="Saygin H."/>
        </authorList>
    </citation>
    <scope>NUCLEOTIDE SEQUENCE [LARGE SCALE GENOMIC DNA]</scope>
    <source>
        <strain evidence="3 4">JCM 30529</strain>
    </source>
</reference>
<organism evidence="3 4">
    <name type="scientific">Micromonospora fluostatini</name>
    <dbReference type="NCBI Taxonomy" id="1629071"/>
    <lineage>
        <taxon>Bacteria</taxon>
        <taxon>Bacillati</taxon>
        <taxon>Actinomycetota</taxon>
        <taxon>Actinomycetes</taxon>
        <taxon>Micromonosporales</taxon>
        <taxon>Micromonosporaceae</taxon>
        <taxon>Micromonospora</taxon>
    </lineage>
</organism>
<evidence type="ECO:0000256" key="2">
    <source>
        <dbReference type="ARBA" id="ARBA00022840"/>
    </source>
</evidence>
<accession>A0ABY2DLM1</accession>
<evidence type="ECO:0000313" key="3">
    <source>
        <dbReference type="EMBL" id="TDC01421.1"/>
    </source>
</evidence>
<dbReference type="InterPro" id="IPR027417">
    <property type="entry name" value="P-loop_NTPase"/>
</dbReference>
<evidence type="ECO:0008006" key="5">
    <source>
        <dbReference type="Google" id="ProtNLM"/>
    </source>
</evidence>
<keyword evidence="4" id="KW-1185">Reference proteome</keyword>
<sequence length="571" mass="61664">MPTNVSRPDWRCDICHTRMGDNQAAAERCESAGHPEVLPGGELLLTHERGWSERERGFRLRRLYPLPLTYAIGTLASTYNEKSGHYPYYHLDVDPVPHIGADGVLRGPQSNPTRIEGRHLHPHRPGHLNLTEVSCGYATRSEPKPGTRWPAEAVGLATGDALFGEPGFSGLMVKPLPPAVQAMLGALNAWVVPTTTDLSQMGGKWGWMERAALGTAALEACVTPQGKHHTGWARTWLHSHSHSEVLRQVNDRWRRWREGERISVPAPLIRCERQAHASKLTRTLKELVAEVGVEWPARTGSDDYVKLMLRETVGYEMETTSQLFAGPQVIVVTGTKGGVGKSSVAAALGRRLANEGRQVVIIDCDLGGPSQHILFAPGPARTDPQRGRVVPSTTDTPGLEVFSSGQVFAPGQMAWAEQTSAEWIRFVGSSVAVDDADVVILDMPPGDSAVHHQLLHSGEVAVTALVHVTTGHRLALADTERGLAASREARASRWADAAPKQVLIENMSRATGKGPDGTTVEVRLVGDSGAAEALAQRYQVPFGGSLPWYPLTTDLAASDEIGALAATITSD</sequence>
<keyword evidence="2" id="KW-0067">ATP-binding</keyword>
<gene>
    <name evidence="3" type="ORF">E1091_02955</name>
</gene>